<feature type="region of interest" description="Disordered" evidence="4">
    <location>
        <begin position="382"/>
        <end position="425"/>
    </location>
</feature>
<feature type="compositionally biased region" description="Low complexity" evidence="4">
    <location>
        <begin position="706"/>
        <end position="717"/>
    </location>
</feature>
<reference evidence="5" key="1">
    <citation type="journal article" date="2019" name="Plant J.">
        <title>Chlorella vulgaris genome assembly and annotation reveals the molecular basis for metabolic acclimation to high light conditions.</title>
        <authorList>
            <person name="Cecchin M."/>
            <person name="Marcolungo L."/>
            <person name="Rossato M."/>
            <person name="Girolomoni L."/>
            <person name="Cosentino E."/>
            <person name="Cuine S."/>
            <person name="Li-Beisson Y."/>
            <person name="Delledonne M."/>
            <person name="Ballottari M."/>
        </authorList>
    </citation>
    <scope>NUCLEOTIDE SEQUENCE</scope>
    <source>
        <strain evidence="5">211/11P</strain>
    </source>
</reference>
<feature type="compositionally biased region" description="Basic residues" evidence="4">
    <location>
        <begin position="397"/>
        <end position="422"/>
    </location>
</feature>
<feature type="region of interest" description="Disordered" evidence="4">
    <location>
        <begin position="115"/>
        <end position="220"/>
    </location>
</feature>
<organism evidence="5 6">
    <name type="scientific">Chlorella vulgaris</name>
    <name type="common">Green alga</name>
    <dbReference type="NCBI Taxonomy" id="3077"/>
    <lineage>
        <taxon>Eukaryota</taxon>
        <taxon>Viridiplantae</taxon>
        <taxon>Chlorophyta</taxon>
        <taxon>core chlorophytes</taxon>
        <taxon>Trebouxiophyceae</taxon>
        <taxon>Chlorellales</taxon>
        <taxon>Chlorellaceae</taxon>
        <taxon>Chlorella clade</taxon>
        <taxon>Chlorella</taxon>
    </lineage>
</organism>
<feature type="region of interest" description="Disordered" evidence="4">
    <location>
        <begin position="1574"/>
        <end position="1605"/>
    </location>
</feature>
<evidence type="ECO:0008006" key="7">
    <source>
        <dbReference type="Google" id="ProtNLM"/>
    </source>
</evidence>
<proteinExistence type="predicted"/>
<dbReference type="Proteomes" id="UP001055712">
    <property type="component" value="Unassembled WGS sequence"/>
</dbReference>
<sequence length="1682" mass="177330">MAGPRQGHHMRELLSPGPSLETEDDEDEDFVLEEEAAENEDEDDSSSDEGEEEEEEEEQADEETDAGVQQSTGGATQQPSAAAAGGCFSAAPSDVQRSVAGGDDELRRRLQELGVALGGDEDVVFEEEILSDSDISDHFPEEQDQDDEAAALLLGDSSEEDYSTEEEGAAPEQGGAEGAAAEQQRGDPNVQRQAQAADAPLQHSAADAAAMPPPPPRLRAAFTAVPADAGSAGPGSSQQQQQLALGIGAGRPTAQLGLMDVAAGAGGGSYHADDPFGFAAAEAEMNAFGAQLGTLEDPIAHRTRAHHSLTEVDIEDLEQLLQVDDELEGLGLDDAEEYQRFLQSLRVGERGASFAGFGEEGDDSDDGDFFQELRDMLGVEQQEGAGPGRWAAGGGGSRRRKLSERVPRQRKPRAPKAPRWTRGRAGERTIESVAALREHRLRPLAPKPFITDLARLSTLAAAAAGQVDPRPPVAVDTIVGPMLVPAAAVAGPPLPPLPPGINRERVAWQPPLPAALRKYLPPEAAGMVAGGRQEPLPVGAPPPEGTEVQAAAFQPKQYRQLYHLLHQHAQLLMQVYLMAACSKDPAHLQVAQQAQRMAQDLHIFAQKQSAARQAQGIAPYNPDALGFSDRLPPLPEGQPDEGGDVQRRRGRQSRLQRELEDRRRLDASQAAWRPWSNSSVFSVADVAPLRWMNHVTAGVPLQPQLQLQDQPQSQQQQRACGGAASSPQQEQHPPNSQQQQQGPGLTAGPPTSLGQLPAGGRADAASSEEDDEDVRAAMRAKRSKKKLHVPLMHNPLWSKLPPAAATVVADVQPLLEPMLLPKAPDHIAGEQLLFTPAEDELLALGLHRFAYDWPRIRSELLPTKTVTQLKNRRKNRCAGNAPDNCIKDAVRAITGELQADEIALLEKALHYYGRQPKRWEIICRDHLPHRQPNVLATLWSQHTDRASVRNPTRPSGGMRRMQKKRRQAGDEAGDEDETQSGTSGWQAAGGYDAAAEVASGGQRVTDSLAGSLDAPTAGQQQPLPPPPQQQQQQQPQRPRRRGRQEMAAAAAAAAVSAAPRQRRPAVRSMFLAEGPAAAVAVLPQQLQQQVAQQSGQPAVLLHQQHQQLQLPGAGQVAQMLQHWGPEAQQGQSTGYPFAYLTGIGDARQLPIPVTALPPLLPPLAPEQQQQQQQQQLPVVESSQNRRQASSIEPCSGAPAASCGGGGGSAATAQPSGSQQQQQPGQPPALVPLFELEELLDSEGEEEEEGIEPSPALVPRADEAPGATELAAAAAAPATARASRRGLAAAAADADAAAAGGTVQQGATPVAAPSAVLPLRQQQQASATSHFEQEELGDSDEDGLEGAAAVVPATVPSGQAAAATGEAGVTSATHAAVAAPRATPAGGQEARQQAQEAQQDGSAEVQDSQQPAAAARVRRSARAAAKRQREEQPEVGGEPEAGVALLGEDAGMQQHQGQQPSDGQPVSAACSPAATGAKRRRGAQPSLQQQEQEQQQADEAAAAAAPLLDQACQSAALGKAHSAQCASVLPATAAPLAAAPGSQGHLPQQEMRLPHTEPALAAPLITGSQELPLEAAEEAAAAQQRHLQQDQHANGASPTPTPAAAAWSVAEDKLMLRTLLQAGGQLSAEQLAGLAKQVGGASSVRTTEAVAERCLALMQLYAERKRRAAGSRSPRSSSPRMSA</sequence>
<evidence type="ECO:0000256" key="1">
    <source>
        <dbReference type="ARBA" id="ARBA00023015"/>
    </source>
</evidence>
<feature type="compositionally biased region" description="Low complexity" evidence="4">
    <location>
        <begin position="725"/>
        <end position="750"/>
    </location>
</feature>
<comment type="caution">
    <text evidence="5">The sequence shown here is derived from an EMBL/GenBank/DDBJ whole genome shotgun (WGS) entry which is preliminary data.</text>
</comment>
<feature type="compositionally biased region" description="Low complexity" evidence="4">
    <location>
        <begin position="1209"/>
        <end position="1223"/>
    </location>
</feature>
<feature type="compositionally biased region" description="Low complexity" evidence="4">
    <location>
        <begin position="1165"/>
        <end position="1182"/>
    </location>
</feature>
<feature type="region of interest" description="Disordered" evidence="4">
    <location>
        <begin position="1006"/>
        <end position="1062"/>
    </location>
</feature>
<dbReference type="CDD" id="cd00167">
    <property type="entry name" value="SANT"/>
    <property type="match status" value="1"/>
</dbReference>
<feature type="compositionally biased region" description="Acidic residues" evidence="4">
    <location>
        <begin position="119"/>
        <end position="131"/>
    </location>
</feature>
<dbReference type="EMBL" id="SIDB01000004">
    <property type="protein sequence ID" value="KAI3433354.1"/>
    <property type="molecule type" value="Genomic_DNA"/>
</dbReference>
<dbReference type="InterPro" id="IPR001005">
    <property type="entry name" value="SANT/Myb"/>
</dbReference>
<feature type="compositionally biased region" description="Low complexity" evidence="4">
    <location>
        <begin position="1669"/>
        <end position="1682"/>
    </location>
</feature>
<feature type="compositionally biased region" description="Low complexity" evidence="4">
    <location>
        <begin position="1045"/>
        <end position="1059"/>
    </location>
</feature>
<dbReference type="GO" id="GO:0005634">
    <property type="term" value="C:nucleus"/>
    <property type="evidence" value="ECO:0007669"/>
    <property type="project" value="TreeGrafter"/>
</dbReference>
<feature type="region of interest" description="Disordered" evidence="4">
    <location>
        <begin position="1663"/>
        <end position="1682"/>
    </location>
</feature>
<dbReference type="GO" id="GO:0003712">
    <property type="term" value="F:transcription coregulator activity"/>
    <property type="evidence" value="ECO:0007669"/>
    <property type="project" value="TreeGrafter"/>
</dbReference>
<feature type="region of interest" description="Disordered" evidence="4">
    <location>
        <begin position="1"/>
        <end position="103"/>
    </location>
</feature>
<feature type="compositionally biased region" description="Low complexity" evidence="4">
    <location>
        <begin position="1366"/>
        <end position="1403"/>
    </location>
</feature>
<evidence type="ECO:0000313" key="6">
    <source>
        <dbReference type="Proteomes" id="UP001055712"/>
    </source>
</evidence>
<gene>
    <name evidence="5" type="ORF">D9Q98_003172</name>
</gene>
<feature type="compositionally biased region" description="Basic and acidic residues" evidence="4">
    <location>
        <begin position="655"/>
        <end position="666"/>
    </location>
</feature>
<feature type="compositionally biased region" description="Basic residues" evidence="4">
    <location>
        <begin position="1415"/>
        <end position="1425"/>
    </location>
</feature>
<reference evidence="5" key="2">
    <citation type="submission" date="2020-11" db="EMBL/GenBank/DDBJ databases">
        <authorList>
            <person name="Cecchin M."/>
            <person name="Marcolungo L."/>
            <person name="Rossato M."/>
            <person name="Girolomoni L."/>
            <person name="Cosentino E."/>
            <person name="Cuine S."/>
            <person name="Li-Beisson Y."/>
            <person name="Delledonne M."/>
            <person name="Ballottari M."/>
        </authorList>
    </citation>
    <scope>NUCLEOTIDE SEQUENCE</scope>
    <source>
        <strain evidence="5">211/11P</strain>
        <tissue evidence="5">Whole cell</tissue>
    </source>
</reference>
<feature type="compositionally biased region" description="Low complexity" evidence="4">
    <location>
        <begin position="1450"/>
        <end position="1463"/>
    </location>
</feature>
<keyword evidence="1" id="KW-0805">Transcription regulation</keyword>
<dbReference type="GO" id="GO:0006355">
    <property type="term" value="P:regulation of DNA-templated transcription"/>
    <property type="evidence" value="ECO:0007669"/>
    <property type="project" value="TreeGrafter"/>
</dbReference>
<feature type="region of interest" description="Disordered" evidence="4">
    <location>
        <begin position="706"/>
        <end position="785"/>
    </location>
</feature>
<feature type="compositionally biased region" description="Acidic residues" evidence="4">
    <location>
        <begin position="1333"/>
        <end position="1343"/>
    </location>
</feature>
<name>A0A9D4YYP3_CHLVU</name>
<dbReference type="OrthoDB" id="515666at2759"/>
<keyword evidence="2" id="KW-0804">Transcription</keyword>
<dbReference type="PANTHER" id="PTHR16088:SF3">
    <property type="entry name" value="GON-4-LIKE PROTEIN"/>
    <property type="match status" value="1"/>
</dbReference>
<feature type="compositionally biased region" description="Low complexity" evidence="4">
    <location>
        <begin position="1263"/>
        <end position="1301"/>
    </location>
</feature>
<feature type="region of interest" description="Disordered" evidence="4">
    <location>
        <begin position="1160"/>
        <end position="1502"/>
    </location>
</feature>
<feature type="region of interest" description="Disordered" evidence="4">
    <location>
        <begin position="938"/>
        <end position="987"/>
    </location>
</feature>
<feature type="compositionally biased region" description="Low complexity" evidence="4">
    <location>
        <begin position="170"/>
        <end position="183"/>
    </location>
</feature>
<feature type="compositionally biased region" description="Gly residues" evidence="4">
    <location>
        <begin position="385"/>
        <end position="396"/>
    </location>
</feature>
<feature type="compositionally biased region" description="Acidic residues" evidence="4">
    <location>
        <begin position="21"/>
        <end position="65"/>
    </location>
</feature>
<keyword evidence="3" id="KW-0539">Nucleus</keyword>
<feature type="compositionally biased region" description="Low complexity" evidence="4">
    <location>
        <begin position="1482"/>
        <end position="1502"/>
    </location>
</feature>
<evidence type="ECO:0000256" key="2">
    <source>
        <dbReference type="ARBA" id="ARBA00023163"/>
    </source>
</evidence>
<feature type="compositionally biased region" description="Low complexity" evidence="4">
    <location>
        <begin position="79"/>
        <end position="93"/>
    </location>
</feature>
<dbReference type="PANTHER" id="PTHR16088">
    <property type="entry name" value="YY1 ASSOCIATED PROTEIN-RELATED"/>
    <property type="match status" value="1"/>
</dbReference>
<evidence type="ECO:0000256" key="4">
    <source>
        <dbReference type="SAM" id="MobiDB-lite"/>
    </source>
</evidence>
<protein>
    <recommendedName>
        <fullName evidence="7">Myb-like domain-containing protein</fullName>
    </recommendedName>
</protein>
<feature type="compositionally biased region" description="Polar residues" evidence="4">
    <location>
        <begin position="67"/>
        <end position="78"/>
    </location>
</feature>
<feature type="compositionally biased region" description="Polar residues" evidence="4">
    <location>
        <begin position="1319"/>
        <end position="1329"/>
    </location>
</feature>
<feature type="region of interest" description="Disordered" evidence="4">
    <location>
        <begin position="619"/>
        <end position="671"/>
    </location>
</feature>
<evidence type="ECO:0000256" key="3">
    <source>
        <dbReference type="ARBA" id="ARBA00023242"/>
    </source>
</evidence>
<accession>A0A9D4YYP3</accession>
<dbReference type="InterPro" id="IPR052435">
    <property type="entry name" value="YY1-Transcr_Regul"/>
</dbReference>
<feature type="compositionally biased region" description="Acidic residues" evidence="4">
    <location>
        <begin position="157"/>
        <end position="169"/>
    </location>
</feature>
<feature type="compositionally biased region" description="Acidic residues" evidence="4">
    <location>
        <begin position="1234"/>
        <end position="1250"/>
    </location>
</feature>
<keyword evidence="6" id="KW-1185">Reference proteome</keyword>
<evidence type="ECO:0000313" key="5">
    <source>
        <dbReference type="EMBL" id="KAI3433354.1"/>
    </source>
</evidence>